<protein>
    <recommendedName>
        <fullName evidence="15">Phenylalanine--tRNA ligase beta subunit</fullName>
        <ecNumber evidence="15">6.1.1.20</ecNumber>
    </recommendedName>
    <alternativeName>
        <fullName evidence="15">Phenylalanyl-tRNA synthetase beta subunit</fullName>
        <shortName evidence="15">PheRS</shortName>
    </alternativeName>
</protein>
<keyword evidence="9 15" id="KW-0067">ATP-binding</keyword>
<dbReference type="InterPro" id="IPR004532">
    <property type="entry name" value="Phe-tRNA-ligase_IIc_bsu_bact"/>
</dbReference>
<dbReference type="OrthoDB" id="9805455at2"/>
<dbReference type="Pfam" id="PF03483">
    <property type="entry name" value="B3_4"/>
    <property type="match status" value="1"/>
</dbReference>
<evidence type="ECO:0000259" key="18">
    <source>
        <dbReference type="PROSITE" id="PS51483"/>
    </source>
</evidence>
<reference evidence="19 20" key="1">
    <citation type="submission" date="2019-03" db="EMBL/GenBank/DDBJ databases">
        <title>Genomic Encyclopedia of Archaeal and Bacterial Type Strains, Phase II (KMG-II): from individual species to whole genera.</title>
        <authorList>
            <person name="Goeker M."/>
        </authorList>
    </citation>
    <scope>NUCLEOTIDE SEQUENCE [LARGE SCALE GENOMIC DNA]</scope>
    <source>
        <strain evidence="19 20">ATCC 700618</strain>
    </source>
</reference>
<evidence type="ECO:0000313" key="20">
    <source>
        <dbReference type="Proteomes" id="UP000295518"/>
    </source>
</evidence>
<evidence type="ECO:0000256" key="16">
    <source>
        <dbReference type="PROSITE-ProRule" id="PRU00209"/>
    </source>
</evidence>
<dbReference type="SUPFAM" id="SSF56037">
    <property type="entry name" value="PheT/TilS domain"/>
    <property type="match status" value="1"/>
</dbReference>
<dbReference type="PROSITE" id="PS51483">
    <property type="entry name" value="B5"/>
    <property type="match status" value="1"/>
</dbReference>
<dbReference type="GO" id="GO:0000287">
    <property type="term" value="F:magnesium ion binding"/>
    <property type="evidence" value="ECO:0007669"/>
    <property type="project" value="UniProtKB-UniRule"/>
</dbReference>
<dbReference type="SMART" id="SM00874">
    <property type="entry name" value="B5"/>
    <property type="match status" value="1"/>
</dbReference>
<evidence type="ECO:0000313" key="19">
    <source>
        <dbReference type="EMBL" id="TDO21121.1"/>
    </source>
</evidence>
<dbReference type="CDD" id="cd02796">
    <property type="entry name" value="tRNA_bind_bactPheRS"/>
    <property type="match status" value="1"/>
</dbReference>
<dbReference type="EC" id="6.1.1.20" evidence="15"/>
<keyword evidence="5 16" id="KW-0820">tRNA-binding</keyword>
<sequence length="715" mass="82194">MLFSYKKLKQIALLDESIKIEDVVNAINSIGFEVEEYKSYQQIHGIKFGKVLNVYKNKNSDKLNVCEILFEDKRRIIQTAAQNVLANKTVMAFIPGSILKGTTIQAKEMQGIVSEGMLVSLEELVHDPELVRDEYRDGIFLLDDIDLNLDPIKFFDLDDYIIDVSILSNRSDANSYKIMALELAAYFNSNYRLDELSKITSKSIDLKINTDQKSFNLVEYKGNLTIDLKDQLLLIKSNIKTMNNPVDLTNLNLIMTGVPTHVYDATQVDEINIYTKTEKINIFGNKEVNLDDALVVANSKDSISVAGVIGIENYKVSQDTSSLLFEFAIFDNSLVRKSMRQVKIDTMAGRQASKEISFGMMNLAYSNLITYFENKSSIKTNFNIYPSNYSIKFDEKILKNYLDNFESHDFSKSYNALRILGFEFKNNEVLVPSYRHDIEFSQDIVEEILRFYGYDNLVPVKPNLINTKIYDTLELKNSAVAAGFDEIRTYNLISEVKNKFNPFKFNLSQKLETFISLEKQVIRDSWIHSAIETIEYNHKRKLENLSFFEMGILNKSINFFGICSTNYNILQMKDKLEAILSNFEISYKEASFDFANPTEQLEIWSGDKFVGYIARISAKLTDVDLIVAEILIDELKPTNFVNADYINTALSDIDLNFELSNNETNFEIVEKLKPYDSKISWFVKDVFEKDNKNIVTVSITSDKETIDKLKNKFYN</sequence>
<keyword evidence="11 16" id="KW-0694">RNA-binding</keyword>
<evidence type="ECO:0000256" key="14">
    <source>
        <dbReference type="ARBA" id="ARBA00049255"/>
    </source>
</evidence>
<dbReference type="EMBL" id="SNWN01000009">
    <property type="protein sequence ID" value="TDO21121.1"/>
    <property type="molecule type" value="Genomic_DNA"/>
</dbReference>
<dbReference type="Gene3D" id="3.50.40.10">
    <property type="entry name" value="Phenylalanyl-trna Synthetase, Chain B, domain 3"/>
    <property type="match status" value="1"/>
</dbReference>
<dbReference type="InterPro" id="IPR012340">
    <property type="entry name" value="NA-bd_OB-fold"/>
</dbReference>
<dbReference type="AlphaFoldDB" id="A0A4R6IH18"/>
<keyword evidence="13 15" id="KW-0030">Aminoacyl-tRNA synthetase</keyword>
<evidence type="ECO:0000256" key="5">
    <source>
        <dbReference type="ARBA" id="ARBA00022555"/>
    </source>
</evidence>
<dbReference type="GO" id="GO:0000049">
    <property type="term" value="F:tRNA binding"/>
    <property type="evidence" value="ECO:0007669"/>
    <property type="project" value="UniProtKB-UniRule"/>
</dbReference>
<dbReference type="InterPro" id="IPR005146">
    <property type="entry name" value="B3/B4_tRNA-bd"/>
</dbReference>
<accession>A0A4R6IH18</accession>
<keyword evidence="10 15" id="KW-0460">Magnesium</keyword>
<feature type="binding site" evidence="15">
    <location>
        <position position="443"/>
    </location>
    <ligand>
        <name>Mg(2+)</name>
        <dbReference type="ChEBI" id="CHEBI:18420"/>
        <note>shared with alpha subunit</note>
    </ligand>
</feature>
<evidence type="ECO:0000256" key="10">
    <source>
        <dbReference type="ARBA" id="ARBA00022842"/>
    </source>
</evidence>
<dbReference type="GO" id="GO:0009328">
    <property type="term" value="C:phenylalanine-tRNA ligase complex"/>
    <property type="evidence" value="ECO:0007669"/>
    <property type="project" value="TreeGrafter"/>
</dbReference>
<comment type="cofactor">
    <cofactor evidence="15">
        <name>Mg(2+)</name>
        <dbReference type="ChEBI" id="CHEBI:18420"/>
    </cofactor>
    <text evidence="15">Binds 2 magnesium ions per tetramer.</text>
</comment>
<gene>
    <name evidence="15" type="primary">pheT</name>
    <name evidence="19" type="ORF">EI74_0141</name>
</gene>
<dbReference type="InterPro" id="IPR020825">
    <property type="entry name" value="Phe-tRNA_synthase-like_B3/B4"/>
</dbReference>
<evidence type="ECO:0000256" key="6">
    <source>
        <dbReference type="ARBA" id="ARBA00022598"/>
    </source>
</evidence>
<evidence type="ECO:0000256" key="1">
    <source>
        <dbReference type="ARBA" id="ARBA00004496"/>
    </source>
</evidence>
<dbReference type="GO" id="GO:0005524">
    <property type="term" value="F:ATP binding"/>
    <property type="evidence" value="ECO:0007669"/>
    <property type="project" value="UniProtKB-UniRule"/>
</dbReference>
<dbReference type="Gene3D" id="3.30.56.10">
    <property type="match status" value="2"/>
</dbReference>
<evidence type="ECO:0000259" key="17">
    <source>
        <dbReference type="PROSITE" id="PS50886"/>
    </source>
</evidence>
<keyword evidence="7 15" id="KW-0479">Metal-binding</keyword>
<evidence type="ECO:0000256" key="4">
    <source>
        <dbReference type="ARBA" id="ARBA00022490"/>
    </source>
</evidence>
<dbReference type="NCBIfam" id="NF001882">
    <property type="entry name" value="PRK00629.5-4"/>
    <property type="match status" value="1"/>
</dbReference>
<dbReference type="Pfam" id="PF17759">
    <property type="entry name" value="tRNA_synthFbeta"/>
    <property type="match status" value="1"/>
</dbReference>
<name>A0A4R6IH18_9MOLU</name>
<dbReference type="GO" id="GO:0006432">
    <property type="term" value="P:phenylalanyl-tRNA aminoacylation"/>
    <property type="evidence" value="ECO:0007669"/>
    <property type="project" value="UniProtKB-UniRule"/>
</dbReference>
<dbReference type="InterPro" id="IPR009061">
    <property type="entry name" value="DNA-bd_dom_put_sf"/>
</dbReference>
<dbReference type="InterPro" id="IPR033714">
    <property type="entry name" value="tRNA_bind_bactPheRS"/>
</dbReference>
<dbReference type="InterPro" id="IPR005147">
    <property type="entry name" value="tRNA_synthase_B5-dom"/>
</dbReference>
<dbReference type="SUPFAM" id="SSF50249">
    <property type="entry name" value="Nucleic acid-binding proteins"/>
    <property type="match status" value="1"/>
</dbReference>
<dbReference type="Proteomes" id="UP000295518">
    <property type="component" value="Unassembled WGS sequence"/>
</dbReference>
<evidence type="ECO:0000256" key="12">
    <source>
        <dbReference type="ARBA" id="ARBA00022917"/>
    </source>
</evidence>
<evidence type="ECO:0000256" key="11">
    <source>
        <dbReference type="ARBA" id="ARBA00022884"/>
    </source>
</evidence>
<proteinExistence type="inferred from homology"/>
<dbReference type="Pfam" id="PF01588">
    <property type="entry name" value="tRNA_bind"/>
    <property type="match status" value="1"/>
</dbReference>
<keyword evidence="12 15" id="KW-0648">Protein biosynthesis</keyword>
<comment type="similarity">
    <text evidence="2 15">Belongs to the phenylalanyl-tRNA synthetase beta subunit family. Type 1 subfamily.</text>
</comment>
<organism evidence="19 20">
    <name type="scientific">Mycoplasma testudineum</name>
    <dbReference type="NCBI Taxonomy" id="244584"/>
    <lineage>
        <taxon>Bacteria</taxon>
        <taxon>Bacillati</taxon>
        <taxon>Mycoplasmatota</taxon>
        <taxon>Mollicutes</taxon>
        <taxon>Mycoplasmataceae</taxon>
        <taxon>Mycoplasma</taxon>
    </lineage>
</organism>
<dbReference type="Pfam" id="PF03484">
    <property type="entry name" value="B5"/>
    <property type="match status" value="1"/>
</dbReference>
<comment type="caution">
    <text evidence="19">The sequence shown here is derived from an EMBL/GenBank/DDBJ whole genome shotgun (WGS) entry which is preliminary data.</text>
</comment>
<keyword evidence="8 15" id="KW-0547">Nucleotide-binding</keyword>
<feature type="domain" description="TRNA-binding" evidence="17">
    <location>
        <begin position="40"/>
        <end position="153"/>
    </location>
</feature>
<dbReference type="Gene3D" id="2.40.50.140">
    <property type="entry name" value="Nucleic acid-binding proteins"/>
    <property type="match status" value="1"/>
</dbReference>
<evidence type="ECO:0000256" key="8">
    <source>
        <dbReference type="ARBA" id="ARBA00022741"/>
    </source>
</evidence>
<dbReference type="SUPFAM" id="SSF55681">
    <property type="entry name" value="Class II aaRS and biotin synthetases"/>
    <property type="match status" value="1"/>
</dbReference>
<dbReference type="InterPro" id="IPR045060">
    <property type="entry name" value="Phe-tRNA-ligase_IIc_bsu"/>
</dbReference>
<feature type="binding site" evidence="15">
    <location>
        <position position="447"/>
    </location>
    <ligand>
        <name>Mg(2+)</name>
        <dbReference type="ChEBI" id="CHEBI:18420"/>
        <note>shared with alpha subunit</note>
    </ligand>
</feature>
<feature type="binding site" evidence="15">
    <location>
        <position position="437"/>
    </location>
    <ligand>
        <name>Mg(2+)</name>
        <dbReference type="ChEBI" id="CHEBI:18420"/>
        <note>shared with alpha subunit</note>
    </ligand>
</feature>
<feature type="domain" description="B5" evidence="18">
    <location>
        <begin position="386"/>
        <end position="459"/>
    </location>
</feature>
<keyword evidence="6 15" id="KW-0436">Ligase</keyword>
<evidence type="ECO:0000256" key="15">
    <source>
        <dbReference type="HAMAP-Rule" id="MF_00283"/>
    </source>
</evidence>
<dbReference type="HAMAP" id="MF_00283">
    <property type="entry name" value="Phe_tRNA_synth_beta1"/>
    <property type="match status" value="1"/>
</dbReference>
<keyword evidence="20" id="KW-1185">Reference proteome</keyword>
<comment type="subcellular location">
    <subcellularLocation>
        <location evidence="1 15">Cytoplasm</location>
    </subcellularLocation>
</comment>
<dbReference type="InterPro" id="IPR045864">
    <property type="entry name" value="aa-tRNA-synth_II/BPL/LPL"/>
</dbReference>
<evidence type="ECO:0000256" key="2">
    <source>
        <dbReference type="ARBA" id="ARBA00008653"/>
    </source>
</evidence>
<dbReference type="PROSITE" id="PS50886">
    <property type="entry name" value="TRBD"/>
    <property type="match status" value="1"/>
</dbReference>
<dbReference type="SMART" id="SM00873">
    <property type="entry name" value="B3_4"/>
    <property type="match status" value="1"/>
</dbReference>
<evidence type="ECO:0000256" key="13">
    <source>
        <dbReference type="ARBA" id="ARBA00023146"/>
    </source>
</evidence>
<evidence type="ECO:0000256" key="9">
    <source>
        <dbReference type="ARBA" id="ARBA00022840"/>
    </source>
</evidence>
<dbReference type="Gene3D" id="3.30.930.10">
    <property type="entry name" value="Bira Bifunctional Protein, Domain 2"/>
    <property type="match status" value="1"/>
</dbReference>
<comment type="subunit">
    <text evidence="3 15">Tetramer of two alpha and two beta subunits.</text>
</comment>
<dbReference type="SUPFAM" id="SSF46955">
    <property type="entry name" value="Putative DNA-binding domain"/>
    <property type="match status" value="1"/>
</dbReference>
<dbReference type="InterPro" id="IPR002547">
    <property type="entry name" value="tRNA-bd_dom"/>
</dbReference>
<dbReference type="InterPro" id="IPR041616">
    <property type="entry name" value="PheRS_beta_core"/>
</dbReference>
<keyword evidence="4 15" id="KW-0963">Cytoplasm</keyword>
<feature type="binding site" evidence="15">
    <location>
        <position position="446"/>
    </location>
    <ligand>
        <name>Mg(2+)</name>
        <dbReference type="ChEBI" id="CHEBI:18420"/>
        <note>shared with alpha subunit</note>
    </ligand>
</feature>
<evidence type="ECO:0000256" key="7">
    <source>
        <dbReference type="ARBA" id="ARBA00022723"/>
    </source>
</evidence>
<evidence type="ECO:0000256" key="3">
    <source>
        <dbReference type="ARBA" id="ARBA00011209"/>
    </source>
</evidence>
<dbReference type="PANTHER" id="PTHR10947">
    <property type="entry name" value="PHENYLALANYL-TRNA SYNTHETASE BETA CHAIN AND LEUCINE-RICH REPEAT-CONTAINING PROTEIN 47"/>
    <property type="match status" value="1"/>
</dbReference>
<dbReference type="PANTHER" id="PTHR10947:SF0">
    <property type="entry name" value="PHENYLALANINE--TRNA LIGASE BETA SUBUNIT"/>
    <property type="match status" value="1"/>
</dbReference>
<comment type="catalytic activity">
    <reaction evidence="14 15">
        <text>tRNA(Phe) + L-phenylalanine + ATP = L-phenylalanyl-tRNA(Phe) + AMP + diphosphate + H(+)</text>
        <dbReference type="Rhea" id="RHEA:19413"/>
        <dbReference type="Rhea" id="RHEA-COMP:9668"/>
        <dbReference type="Rhea" id="RHEA-COMP:9699"/>
        <dbReference type="ChEBI" id="CHEBI:15378"/>
        <dbReference type="ChEBI" id="CHEBI:30616"/>
        <dbReference type="ChEBI" id="CHEBI:33019"/>
        <dbReference type="ChEBI" id="CHEBI:58095"/>
        <dbReference type="ChEBI" id="CHEBI:78442"/>
        <dbReference type="ChEBI" id="CHEBI:78531"/>
        <dbReference type="ChEBI" id="CHEBI:456215"/>
        <dbReference type="EC" id="6.1.1.20"/>
    </reaction>
</comment>
<dbReference type="RefSeq" id="WP_094254366.1">
    <property type="nucleotide sequence ID" value="NZ_NNCE01000001.1"/>
</dbReference>
<dbReference type="GO" id="GO:0004826">
    <property type="term" value="F:phenylalanine-tRNA ligase activity"/>
    <property type="evidence" value="ECO:0007669"/>
    <property type="project" value="UniProtKB-UniRule"/>
</dbReference>